<evidence type="ECO:0000313" key="2">
    <source>
        <dbReference type="Proteomes" id="UP001473302"/>
    </source>
</evidence>
<reference evidence="1 2" key="1">
    <citation type="submission" date="2024-04" db="EMBL/GenBank/DDBJ databases">
        <title>genome sequences of Mucor flavus KT1a and Helicostylum pulchrum KT1b strains isolated from the surface of a dry-aged beef.</title>
        <authorList>
            <person name="Toyotome T."/>
            <person name="Hosono M."/>
            <person name="Torimaru M."/>
            <person name="Fukuda K."/>
            <person name="Mikami N."/>
        </authorList>
    </citation>
    <scope>NUCLEOTIDE SEQUENCE [LARGE SCALE GENOMIC DNA]</scope>
    <source>
        <strain evidence="1 2">KT1a</strain>
    </source>
</reference>
<proteinExistence type="predicted"/>
<gene>
    <name evidence="1" type="ORF">MFLAVUS_007453</name>
</gene>
<organism evidence="1 2">
    <name type="scientific">Mucor flavus</name>
    <dbReference type="NCBI Taxonomy" id="439312"/>
    <lineage>
        <taxon>Eukaryota</taxon>
        <taxon>Fungi</taxon>
        <taxon>Fungi incertae sedis</taxon>
        <taxon>Mucoromycota</taxon>
        <taxon>Mucoromycotina</taxon>
        <taxon>Mucoromycetes</taxon>
        <taxon>Mucorales</taxon>
        <taxon>Mucorineae</taxon>
        <taxon>Mucoraceae</taxon>
        <taxon>Mucor</taxon>
    </lineage>
</organism>
<dbReference type="EMBL" id="BAABUK010000019">
    <property type="protein sequence ID" value="GAA5813963.1"/>
    <property type="molecule type" value="Genomic_DNA"/>
</dbReference>
<dbReference type="Proteomes" id="UP001473302">
    <property type="component" value="Unassembled WGS sequence"/>
</dbReference>
<name>A0ABP9Z4B6_9FUNG</name>
<protein>
    <submittedName>
        <fullName evidence="1">Uncharacterized protein</fullName>
    </submittedName>
</protein>
<accession>A0ABP9Z4B6</accession>
<keyword evidence="2" id="KW-1185">Reference proteome</keyword>
<comment type="caution">
    <text evidence="1">The sequence shown here is derived from an EMBL/GenBank/DDBJ whole genome shotgun (WGS) entry which is preliminary data.</text>
</comment>
<sequence length="93" mass="11224">MDETMNEIEDEPEWDIFEKQTNKDKQKTRKLQQEHEEYIINLYDQKPQARVIDTVESLTKSFENFSLKETSVRNFMKTECNLSFKRAILRSSE</sequence>
<evidence type="ECO:0000313" key="1">
    <source>
        <dbReference type="EMBL" id="GAA5813963.1"/>
    </source>
</evidence>